<feature type="compositionally biased region" description="Basic and acidic residues" evidence="1">
    <location>
        <begin position="44"/>
        <end position="54"/>
    </location>
</feature>
<name>G2RH62_THETT</name>
<dbReference type="HOGENOM" id="CLU_3052050_0_0_1"/>
<gene>
    <name evidence="2" type="ORF">THITE_2123301</name>
</gene>
<dbReference type="EMBL" id="CP003014">
    <property type="protein sequence ID" value="AEO71174.1"/>
    <property type="molecule type" value="Genomic_DNA"/>
</dbReference>
<dbReference type="Proteomes" id="UP000008181">
    <property type="component" value="Chromosome 6"/>
</dbReference>
<evidence type="ECO:0000313" key="2">
    <source>
        <dbReference type="EMBL" id="AEO71174.1"/>
    </source>
</evidence>
<organism evidence="2 3">
    <name type="scientific">Thermothielavioides terrestris (strain ATCC 38088 / NRRL 8126)</name>
    <name type="common">Thielavia terrestris</name>
    <dbReference type="NCBI Taxonomy" id="578455"/>
    <lineage>
        <taxon>Eukaryota</taxon>
        <taxon>Fungi</taxon>
        <taxon>Dikarya</taxon>
        <taxon>Ascomycota</taxon>
        <taxon>Pezizomycotina</taxon>
        <taxon>Sordariomycetes</taxon>
        <taxon>Sordariomycetidae</taxon>
        <taxon>Sordariales</taxon>
        <taxon>Chaetomiaceae</taxon>
        <taxon>Thermothielavioides</taxon>
        <taxon>Thermothielavioides terrestris</taxon>
    </lineage>
</organism>
<protein>
    <submittedName>
        <fullName evidence="2">Uncharacterized protein</fullName>
    </submittedName>
</protein>
<proteinExistence type="predicted"/>
<dbReference type="KEGG" id="ttt:THITE_2123301"/>
<feature type="region of interest" description="Disordered" evidence="1">
    <location>
        <begin position="17"/>
        <end position="54"/>
    </location>
</feature>
<dbReference type="AlphaFoldDB" id="G2RH62"/>
<evidence type="ECO:0000313" key="3">
    <source>
        <dbReference type="Proteomes" id="UP000008181"/>
    </source>
</evidence>
<dbReference type="RefSeq" id="XP_003657510.1">
    <property type="nucleotide sequence ID" value="XM_003657462.1"/>
</dbReference>
<sequence length="54" mass="6153">MQARRALCYLPTGCCFRGGSRQRDPVEHLPPSMQKRTAGRTKSGKSENLHRPER</sequence>
<reference evidence="2 3" key="1">
    <citation type="journal article" date="2011" name="Nat. Biotechnol.">
        <title>Comparative genomic analysis of the thermophilic biomass-degrading fungi Myceliophthora thermophila and Thielavia terrestris.</title>
        <authorList>
            <person name="Berka R.M."/>
            <person name="Grigoriev I.V."/>
            <person name="Otillar R."/>
            <person name="Salamov A."/>
            <person name="Grimwood J."/>
            <person name="Reid I."/>
            <person name="Ishmael N."/>
            <person name="John T."/>
            <person name="Darmond C."/>
            <person name="Moisan M.-C."/>
            <person name="Henrissat B."/>
            <person name="Coutinho P.M."/>
            <person name="Lombard V."/>
            <person name="Natvig D.O."/>
            <person name="Lindquist E."/>
            <person name="Schmutz J."/>
            <person name="Lucas S."/>
            <person name="Harris P."/>
            <person name="Powlowski J."/>
            <person name="Bellemare A."/>
            <person name="Taylor D."/>
            <person name="Butler G."/>
            <person name="de Vries R.P."/>
            <person name="Allijn I.E."/>
            <person name="van den Brink J."/>
            <person name="Ushinsky S."/>
            <person name="Storms R."/>
            <person name="Powell A.J."/>
            <person name="Paulsen I.T."/>
            <person name="Elbourne L.D.H."/>
            <person name="Baker S.E."/>
            <person name="Magnuson J."/>
            <person name="LaBoissiere S."/>
            <person name="Clutterbuck A.J."/>
            <person name="Martinez D."/>
            <person name="Wogulis M."/>
            <person name="de Leon A.L."/>
            <person name="Rey M.W."/>
            <person name="Tsang A."/>
        </authorList>
    </citation>
    <scope>NUCLEOTIDE SEQUENCE [LARGE SCALE GENOMIC DNA]</scope>
    <source>
        <strain evidence="3">ATCC 38088 / NRRL 8126</strain>
    </source>
</reference>
<dbReference type="GeneID" id="11523079"/>
<keyword evidence="3" id="KW-1185">Reference proteome</keyword>
<evidence type="ECO:0000256" key="1">
    <source>
        <dbReference type="SAM" id="MobiDB-lite"/>
    </source>
</evidence>
<accession>G2RH62</accession>